<keyword evidence="3" id="KW-0406">Ion transport</keyword>
<comment type="caution">
    <text evidence="3">The sequence shown here is derived from an EMBL/GenBank/DDBJ whole genome shotgun (WGS) entry which is preliminary data.</text>
</comment>
<evidence type="ECO:0000313" key="3">
    <source>
        <dbReference type="EMBL" id="RJP58981.1"/>
    </source>
</evidence>
<protein>
    <submittedName>
        <fullName evidence="3">Potassium channel protein</fullName>
    </submittedName>
</protein>
<feature type="transmembrane region" description="Helical" evidence="1">
    <location>
        <begin position="12"/>
        <end position="32"/>
    </location>
</feature>
<keyword evidence="3" id="KW-0813">Transport</keyword>
<proteinExistence type="predicted"/>
<dbReference type="Proteomes" id="UP000266426">
    <property type="component" value="Unassembled WGS sequence"/>
</dbReference>
<evidence type="ECO:0000256" key="1">
    <source>
        <dbReference type="SAM" id="Phobius"/>
    </source>
</evidence>
<feature type="transmembrane region" description="Helical" evidence="1">
    <location>
        <begin position="65"/>
        <end position="86"/>
    </location>
</feature>
<keyword evidence="1" id="KW-0812">Transmembrane</keyword>
<sequence>LLYPLITVVEMRLPIINFFLIMAIIPALYTALKPKMFRYFSLMLMGCFLIDILIAYNVLSDNSLLFLFTIVIYAVLLSIAIIALIRKINSFRTVTPDVIKGGISIYLLLGVLWMVLYNILNTFAPDAFSCGSNHTINFLYLSFTTLTTLGYGDIVPLTPAAKILTTLEAVTGQIFLATLIARLVGLKIAQELKQEEKL</sequence>
<reference evidence="3 4" key="1">
    <citation type="journal article" date="2017" name="ISME J.">
        <title>Energy and carbon metabolisms in a deep terrestrial subsurface fluid microbial community.</title>
        <authorList>
            <person name="Momper L."/>
            <person name="Jungbluth S.P."/>
            <person name="Lee M.D."/>
            <person name="Amend J.P."/>
        </authorList>
    </citation>
    <scope>NUCLEOTIDE SEQUENCE [LARGE SCALE GENOMIC DNA]</scope>
    <source>
        <strain evidence="3">SURF_26</strain>
    </source>
</reference>
<dbReference type="Gene3D" id="1.10.287.70">
    <property type="match status" value="1"/>
</dbReference>
<keyword evidence="1" id="KW-0472">Membrane</keyword>
<feature type="transmembrane region" description="Helical" evidence="1">
    <location>
        <begin position="39"/>
        <end position="59"/>
    </location>
</feature>
<keyword evidence="1" id="KW-1133">Transmembrane helix</keyword>
<dbReference type="AlphaFoldDB" id="A0A3A4RBQ7"/>
<gene>
    <name evidence="3" type="ORF">C4541_06990</name>
</gene>
<feature type="transmembrane region" description="Helical" evidence="1">
    <location>
        <begin position="98"/>
        <end position="120"/>
    </location>
</feature>
<dbReference type="SUPFAM" id="SSF81324">
    <property type="entry name" value="Voltage-gated potassium channels"/>
    <property type="match status" value="1"/>
</dbReference>
<dbReference type="GO" id="GO:0034220">
    <property type="term" value="P:monoatomic ion transmembrane transport"/>
    <property type="evidence" value="ECO:0007669"/>
    <property type="project" value="UniProtKB-KW"/>
</dbReference>
<feature type="non-terminal residue" evidence="3">
    <location>
        <position position="1"/>
    </location>
</feature>
<accession>A0A3A4RBQ7</accession>
<keyword evidence="3" id="KW-0407">Ion channel</keyword>
<organism evidence="3 4">
    <name type="scientific">Candidatus Auribacter fodinae</name>
    <dbReference type="NCBI Taxonomy" id="2093366"/>
    <lineage>
        <taxon>Bacteria</taxon>
        <taxon>Pseudomonadati</taxon>
        <taxon>Candidatus Auribacterota</taxon>
        <taxon>Candidatus Auribacteria</taxon>
        <taxon>Candidatus Auribacterales</taxon>
        <taxon>Candidatus Auribacteraceae</taxon>
        <taxon>Candidatus Auribacter</taxon>
    </lineage>
</organism>
<evidence type="ECO:0000259" key="2">
    <source>
        <dbReference type="Pfam" id="PF07885"/>
    </source>
</evidence>
<dbReference type="Pfam" id="PF07885">
    <property type="entry name" value="Ion_trans_2"/>
    <property type="match status" value="1"/>
</dbReference>
<name>A0A3A4RBQ7_9BACT</name>
<evidence type="ECO:0000313" key="4">
    <source>
        <dbReference type="Proteomes" id="UP000266426"/>
    </source>
</evidence>
<feature type="domain" description="Potassium channel" evidence="2">
    <location>
        <begin position="119"/>
        <end position="183"/>
    </location>
</feature>
<dbReference type="InterPro" id="IPR013099">
    <property type="entry name" value="K_chnl_dom"/>
</dbReference>
<dbReference type="EMBL" id="QZJZ01000057">
    <property type="protein sequence ID" value="RJP58981.1"/>
    <property type="molecule type" value="Genomic_DNA"/>
</dbReference>